<dbReference type="InterPro" id="IPR038765">
    <property type="entry name" value="Papain-like_cys_pep_sf"/>
</dbReference>
<comment type="caution">
    <text evidence="12">The sequence shown here is derived from an EMBL/GenBank/DDBJ whole genome shotgun (WGS) entry which is preliminary data.</text>
</comment>
<dbReference type="Pfam" id="PF12436">
    <property type="entry name" value="USP7_ICP0_bdg"/>
    <property type="match status" value="1"/>
</dbReference>
<dbReference type="GO" id="GO:0005634">
    <property type="term" value="C:nucleus"/>
    <property type="evidence" value="ECO:0007669"/>
    <property type="project" value="UniProtKB-SubCell"/>
</dbReference>
<dbReference type="InterPro" id="IPR050164">
    <property type="entry name" value="Peptidase_C19"/>
</dbReference>
<accession>A0AAD5SEK0</accession>
<evidence type="ECO:0000256" key="10">
    <source>
        <dbReference type="SAM" id="MobiDB-lite"/>
    </source>
</evidence>
<dbReference type="PANTHER" id="PTHR24006">
    <property type="entry name" value="UBIQUITIN CARBOXYL-TERMINAL HYDROLASE"/>
    <property type="match status" value="1"/>
</dbReference>
<name>A0AAD5SEK0_9FUNG</name>
<evidence type="ECO:0000256" key="9">
    <source>
        <dbReference type="RuleBase" id="RU366025"/>
    </source>
</evidence>
<dbReference type="InterPro" id="IPR018200">
    <property type="entry name" value="USP_CS"/>
</dbReference>
<keyword evidence="5 9" id="KW-0833">Ubl conjugation pathway</keyword>
<evidence type="ECO:0000256" key="2">
    <source>
        <dbReference type="ARBA" id="ARBA00004123"/>
    </source>
</evidence>
<feature type="compositionally biased region" description="Polar residues" evidence="10">
    <location>
        <begin position="801"/>
        <end position="815"/>
    </location>
</feature>
<dbReference type="GO" id="GO:0006508">
    <property type="term" value="P:proteolysis"/>
    <property type="evidence" value="ECO:0007669"/>
    <property type="project" value="UniProtKB-KW"/>
</dbReference>
<comment type="catalytic activity">
    <reaction evidence="1 9">
        <text>Thiol-dependent hydrolysis of ester, thioester, amide, peptide and isopeptide bonds formed by the C-terminal Gly of ubiquitin (a 76-residue protein attached to proteins as an intracellular targeting signal).</text>
        <dbReference type="EC" id="3.4.19.12"/>
    </reaction>
</comment>
<dbReference type="GO" id="GO:0031647">
    <property type="term" value="P:regulation of protein stability"/>
    <property type="evidence" value="ECO:0007669"/>
    <property type="project" value="TreeGrafter"/>
</dbReference>
<evidence type="ECO:0000256" key="3">
    <source>
        <dbReference type="ARBA" id="ARBA00009085"/>
    </source>
</evidence>
<feature type="region of interest" description="Disordered" evidence="10">
    <location>
        <begin position="783"/>
        <end position="815"/>
    </location>
</feature>
<evidence type="ECO:0000259" key="11">
    <source>
        <dbReference type="PROSITE" id="PS50235"/>
    </source>
</evidence>
<dbReference type="InterPro" id="IPR028889">
    <property type="entry name" value="USP"/>
</dbReference>
<keyword evidence="8" id="KW-0539">Nucleus</keyword>
<feature type="domain" description="USP" evidence="11">
    <location>
        <begin position="27"/>
        <end position="343"/>
    </location>
</feature>
<dbReference type="PROSITE" id="PS00973">
    <property type="entry name" value="USP_2"/>
    <property type="match status" value="1"/>
</dbReference>
<sequence>MKRMKDVNGVLWHNFQDYDSKKETGFVGLKNQGATCYMNSLLQSLYFTTYFRKATYQIPTDTDEPQKSVPLALQRVFYNLQFSDNPVDTRELTKSFGWDTLDSFMQHDVQEFNRVLQDNLESKMKGTKAEGAISRLFVGKMKSYIKCIDVDYESSRVEDYYDIQLNVKGMKNLTDSFNDYVAVETMDGENKYRAEGHGLQDAKKGVIFETFPPVLHLQLKRFEYDIERDAMVKINDRHEFAPVIELDQYLSDDAKGKSTTPQRYHLHGVLVHSGDLSGGHYFALIRPEKNGSWFKFDDDRVIPCLEREVFEDNFGGEFQRTGHPNVKNFKRFTNAYMLVYVREENLDEILAPVTEVDIPEHLRRRLEDEKIALEKRKKEREEAHLFMWVKVLTDEHISKHEGFDLCNFEDKQLPVTQVESLKVRKDSTFAEFKKQVGEVLGIAPEKFRLWTMVGRQNKTVRPDVPIYDSLLDWTMTDVAKKYLKAGVNELRLYLETPDKEEGEHKNPQTGQVQYFLPVTEQANHPHFILFLKHYDPVEQKMRYAGKLTIRTKSTRIQDLIPMINEKMGWAPNTDIRMYEEVKPTMIDKLDKYAITFQQAELGDGDIVCFQKVVDPSTLPDATLADVPSYFDNIINRVSVLFKARNKASVKEAEAVDVELDLNKKMNYDQVVKKLADKLKADPAKIRLTPFSQQGKGKDFKRSPTVTVSEMLGIGSMYGTAPSYVILYEVLDIEVSELETKRYLKITYVDKAVKEHGPFDILLPKTARVPEILAATAERVRQETANAKKEEAKKEEVKTENGVNGNSTPASPTTVTGTILLDPARLRLVEAKDNKFHRYLDDNWVQGIADGAQLFVEEKQEEEQAGEADKWIGVFHYYRDPMKTHGVPFRFLVKEGEMFSETKKRLFPRMGLNDKDFGKVKFTVVGPIGRPGPALEDGDILCDKLQSQDTLGADHVDKSGRSTGFRTFEKAIKIFVSVLFDAGLAG</sequence>
<feature type="compositionally biased region" description="Basic and acidic residues" evidence="10">
    <location>
        <begin position="783"/>
        <end position="798"/>
    </location>
</feature>
<dbReference type="Pfam" id="PF00443">
    <property type="entry name" value="UCH"/>
    <property type="match status" value="1"/>
</dbReference>
<evidence type="ECO:0000256" key="8">
    <source>
        <dbReference type="ARBA" id="ARBA00023242"/>
    </source>
</evidence>
<dbReference type="Proteomes" id="UP001212841">
    <property type="component" value="Unassembled WGS sequence"/>
</dbReference>
<evidence type="ECO:0000256" key="7">
    <source>
        <dbReference type="ARBA" id="ARBA00022807"/>
    </source>
</evidence>
<dbReference type="AlphaFoldDB" id="A0AAD5SEK0"/>
<proteinExistence type="inferred from homology"/>
<dbReference type="InterPro" id="IPR001394">
    <property type="entry name" value="Peptidase_C19_UCH"/>
</dbReference>
<comment type="subcellular location">
    <subcellularLocation>
        <location evidence="2">Nucleus</location>
    </subcellularLocation>
</comment>
<dbReference type="Gene3D" id="3.90.70.10">
    <property type="entry name" value="Cysteine proteinases"/>
    <property type="match status" value="1"/>
</dbReference>
<dbReference type="InterPro" id="IPR024729">
    <property type="entry name" value="USP7_ICP0-binding_dom"/>
</dbReference>
<evidence type="ECO:0000256" key="4">
    <source>
        <dbReference type="ARBA" id="ARBA00022670"/>
    </source>
</evidence>
<dbReference type="Pfam" id="PF14533">
    <property type="entry name" value="USP7_C2"/>
    <property type="match status" value="2"/>
</dbReference>
<reference evidence="12" key="1">
    <citation type="submission" date="2020-05" db="EMBL/GenBank/DDBJ databases">
        <title>Phylogenomic resolution of chytrid fungi.</title>
        <authorList>
            <person name="Stajich J.E."/>
            <person name="Amses K."/>
            <person name="Simmons R."/>
            <person name="Seto K."/>
            <person name="Myers J."/>
            <person name="Bonds A."/>
            <person name="Quandt C.A."/>
            <person name="Barry K."/>
            <person name="Liu P."/>
            <person name="Grigoriev I."/>
            <person name="Longcore J.E."/>
            <person name="James T.Y."/>
        </authorList>
    </citation>
    <scope>NUCLEOTIDE SEQUENCE</scope>
    <source>
        <strain evidence="12">JEL0318</strain>
    </source>
</reference>
<evidence type="ECO:0000256" key="5">
    <source>
        <dbReference type="ARBA" id="ARBA00022786"/>
    </source>
</evidence>
<dbReference type="CDD" id="cd02659">
    <property type="entry name" value="peptidase_C19C"/>
    <property type="match status" value="1"/>
</dbReference>
<dbReference type="GO" id="GO:0005829">
    <property type="term" value="C:cytosol"/>
    <property type="evidence" value="ECO:0007669"/>
    <property type="project" value="TreeGrafter"/>
</dbReference>
<dbReference type="FunFam" id="3.90.70.10:FF:000005">
    <property type="entry name" value="Ubiquitin carboxyl-terminal hydrolase 7"/>
    <property type="match status" value="1"/>
</dbReference>
<protein>
    <recommendedName>
        <fullName evidence="9">Ubiquitin carboxyl-terminal hydrolase</fullName>
        <ecNumber evidence="9">3.4.19.12</ecNumber>
    </recommendedName>
</protein>
<dbReference type="SUPFAM" id="SSF54001">
    <property type="entry name" value="Cysteine proteinases"/>
    <property type="match status" value="1"/>
</dbReference>
<keyword evidence="13" id="KW-1185">Reference proteome</keyword>
<dbReference type="EC" id="3.4.19.12" evidence="9"/>
<dbReference type="GO" id="GO:0140492">
    <property type="term" value="F:metal-dependent deubiquitinase activity"/>
    <property type="evidence" value="ECO:0007669"/>
    <property type="project" value="UniProtKB-ARBA"/>
</dbReference>
<gene>
    <name evidence="12" type="ORF">HK097_007526</name>
</gene>
<keyword evidence="7 9" id="KW-0788">Thiol protease</keyword>
<comment type="similarity">
    <text evidence="3 9">Belongs to the peptidase C19 family.</text>
</comment>
<evidence type="ECO:0000256" key="1">
    <source>
        <dbReference type="ARBA" id="ARBA00000707"/>
    </source>
</evidence>
<dbReference type="PROSITE" id="PS00972">
    <property type="entry name" value="USP_1"/>
    <property type="match status" value="1"/>
</dbReference>
<dbReference type="GO" id="GO:0016579">
    <property type="term" value="P:protein deubiquitination"/>
    <property type="evidence" value="ECO:0007669"/>
    <property type="project" value="InterPro"/>
</dbReference>
<keyword evidence="6 9" id="KW-0378">Hydrolase</keyword>
<dbReference type="PROSITE" id="PS50235">
    <property type="entry name" value="USP_3"/>
    <property type="match status" value="1"/>
</dbReference>
<dbReference type="EMBL" id="JADGJD010000393">
    <property type="protein sequence ID" value="KAJ3051463.1"/>
    <property type="molecule type" value="Genomic_DNA"/>
</dbReference>
<dbReference type="Gene3D" id="3.10.20.90">
    <property type="entry name" value="Phosphatidylinositol 3-kinase Catalytic Subunit, Chain A, domain 1"/>
    <property type="match status" value="2"/>
</dbReference>
<dbReference type="InterPro" id="IPR029346">
    <property type="entry name" value="USP_C"/>
</dbReference>
<evidence type="ECO:0000256" key="6">
    <source>
        <dbReference type="ARBA" id="ARBA00022801"/>
    </source>
</evidence>
<keyword evidence="4 9" id="KW-0645">Protease</keyword>
<dbReference type="GO" id="GO:0004843">
    <property type="term" value="F:cysteine-type deubiquitinase activity"/>
    <property type="evidence" value="ECO:0007669"/>
    <property type="project" value="UniProtKB-UniRule"/>
</dbReference>
<evidence type="ECO:0000313" key="13">
    <source>
        <dbReference type="Proteomes" id="UP001212841"/>
    </source>
</evidence>
<evidence type="ECO:0000313" key="12">
    <source>
        <dbReference type="EMBL" id="KAJ3051463.1"/>
    </source>
</evidence>
<organism evidence="12 13">
    <name type="scientific">Rhizophlyctis rosea</name>
    <dbReference type="NCBI Taxonomy" id="64517"/>
    <lineage>
        <taxon>Eukaryota</taxon>
        <taxon>Fungi</taxon>
        <taxon>Fungi incertae sedis</taxon>
        <taxon>Chytridiomycota</taxon>
        <taxon>Chytridiomycota incertae sedis</taxon>
        <taxon>Chytridiomycetes</taxon>
        <taxon>Rhizophlyctidales</taxon>
        <taxon>Rhizophlyctidaceae</taxon>
        <taxon>Rhizophlyctis</taxon>
    </lineage>
</organism>
<dbReference type="PANTHER" id="PTHR24006:SF644">
    <property type="entry name" value="UBIQUITIN CARBOXYL-TERMINAL HYDROLASE 7"/>
    <property type="match status" value="1"/>
</dbReference>